<keyword evidence="3" id="KW-1185">Reference proteome</keyword>
<evidence type="ECO:0000313" key="2">
    <source>
        <dbReference type="EMBL" id="CBY36221.1"/>
    </source>
</evidence>
<sequence>MRMLNLFFLTLSSSQMTDPDYAKTLFPEVLLDSCEHQEAVLKALLSTNKECDNDIRWKNFRRLRRIPCPQNKAENDLMNLNCVAELQKQVSDDTIASRHGVQASPDPVTLEDMTIYCNLYLRLKCEKALP</sequence>
<gene>
    <name evidence="1" type="ORF">GSOID_T00008336001</name>
    <name evidence="2" type="ORF">GSOID_T00028706001</name>
</gene>
<evidence type="ECO:0000313" key="3">
    <source>
        <dbReference type="Proteomes" id="UP000001307"/>
    </source>
</evidence>
<dbReference type="Proteomes" id="UP000011014">
    <property type="component" value="Unassembled WGS sequence"/>
</dbReference>
<proteinExistence type="predicted"/>
<organism evidence="1">
    <name type="scientific">Oikopleura dioica</name>
    <name type="common">Tunicate</name>
    <dbReference type="NCBI Taxonomy" id="34765"/>
    <lineage>
        <taxon>Eukaryota</taxon>
        <taxon>Metazoa</taxon>
        <taxon>Chordata</taxon>
        <taxon>Tunicata</taxon>
        <taxon>Appendicularia</taxon>
        <taxon>Copelata</taxon>
        <taxon>Oikopleuridae</taxon>
        <taxon>Oikopleura</taxon>
    </lineage>
</organism>
<dbReference type="AlphaFoldDB" id="E4XDT7"/>
<evidence type="ECO:0000313" key="1">
    <source>
        <dbReference type="EMBL" id="CBY19326.1"/>
    </source>
</evidence>
<dbReference type="EMBL" id="FN653040">
    <property type="protein sequence ID" value="CBY19326.1"/>
    <property type="molecule type" value="Genomic_DNA"/>
</dbReference>
<dbReference type="Proteomes" id="UP000001307">
    <property type="component" value="Unassembled WGS sequence"/>
</dbReference>
<dbReference type="EMBL" id="FN654740">
    <property type="protein sequence ID" value="CBY36221.1"/>
    <property type="molecule type" value="Genomic_DNA"/>
</dbReference>
<name>E4XDT7_OIKDI</name>
<dbReference type="OrthoDB" id="10308865at2759"/>
<dbReference type="InParanoid" id="E4XDT7"/>
<accession>E4XDT7</accession>
<reference evidence="1" key="1">
    <citation type="journal article" date="2010" name="Science">
        <title>Plasticity of animal genome architecture unmasked by rapid evolution of a pelagic tunicate.</title>
        <authorList>
            <person name="Denoeud F."/>
            <person name="Henriet S."/>
            <person name="Mungpakdee S."/>
            <person name="Aury J.M."/>
            <person name="Da Silva C."/>
            <person name="Brinkmann H."/>
            <person name="Mikhaleva J."/>
            <person name="Olsen L.C."/>
            <person name="Jubin C."/>
            <person name="Canestro C."/>
            <person name="Bouquet J.M."/>
            <person name="Danks G."/>
            <person name="Poulain J."/>
            <person name="Campsteijn C."/>
            <person name="Adamski M."/>
            <person name="Cross I."/>
            <person name="Yadetie F."/>
            <person name="Muffato M."/>
            <person name="Louis A."/>
            <person name="Butcher S."/>
            <person name="Tsagkogeorga G."/>
            <person name="Konrad A."/>
            <person name="Singh S."/>
            <person name="Jensen M.F."/>
            <person name="Cong E.H."/>
            <person name="Eikeseth-Otteraa H."/>
            <person name="Noel B."/>
            <person name="Anthouard V."/>
            <person name="Porcel B.M."/>
            <person name="Kachouri-Lafond R."/>
            <person name="Nishino A."/>
            <person name="Ugolini M."/>
            <person name="Chourrout P."/>
            <person name="Nishida H."/>
            <person name="Aasland R."/>
            <person name="Huzurbazar S."/>
            <person name="Westhof E."/>
            <person name="Delsuc F."/>
            <person name="Lehrach H."/>
            <person name="Reinhardt R."/>
            <person name="Weissenbach J."/>
            <person name="Roy S.W."/>
            <person name="Artiguenave F."/>
            <person name="Postlethwait J.H."/>
            <person name="Manak J.R."/>
            <person name="Thompson E.M."/>
            <person name="Jaillon O."/>
            <person name="Du Pasquier L."/>
            <person name="Boudinot P."/>
            <person name="Liberles D.A."/>
            <person name="Volff J.N."/>
            <person name="Philippe H."/>
            <person name="Lenhard B."/>
            <person name="Roest Crollius H."/>
            <person name="Wincker P."/>
            <person name="Chourrout D."/>
        </authorList>
    </citation>
    <scope>NUCLEOTIDE SEQUENCE [LARGE SCALE GENOMIC DNA]</scope>
</reference>
<protein>
    <submittedName>
        <fullName evidence="1">Uncharacterized protein</fullName>
    </submittedName>
</protein>